<keyword evidence="6" id="KW-1185">Reference proteome</keyword>
<dbReference type="Gene3D" id="3.40.50.2300">
    <property type="match status" value="1"/>
</dbReference>
<dbReference type="InterPro" id="IPR000160">
    <property type="entry name" value="GGDEF_dom"/>
</dbReference>
<gene>
    <name evidence="5" type="ORF">ACFOMH_13465</name>
</gene>
<dbReference type="PANTHER" id="PTHR45138:SF24">
    <property type="entry name" value="DIGUANYLATE CYCLASE DGCC-RELATED"/>
    <property type="match status" value="1"/>
</dbReference>
<dbReference type="SMART" id="SM00448">
    <property type="entry name" value="REC"/>
    <property type="match status" value="1"/>
</dbReference>
<evidence type="ECO:0000259" key="4">
    <source>
        <dbReference type="PROSITE" id="PS50887"/>
    </source>
</evidence>
<dbReference type="InterPro" id="IPR011006">
    <property type="entry name" value="CheY-like_superfamily"/>
</dbReference>
<dbReference type="InterPro" id="IPR029787">
    <property type="entry name" value="Nucleotide_cyclase"/>
</dbReference>
<feature type="domain" description="Response regulatory" evidence="3">
    <location>
        <begin position="4"/>
        <end position="117"/>
    </location>
</feature>
<dbReference type="Pfam" id="PF00990">
    <property type="entry name" value="GGDEF"/>
    <property type="match status" value="1"/>
</dbReference>
<dbReference type="SUPFAM" id="SSF52172">
    <property type="entry name" value="CheY-like"/>
    <property type="match status" value="1"/>
</dbReference>
<evidence type="ECO:0000313" key="5">
    <source>
        <dbReference type="EMBL" id="MFC3529184.1"/>
    </source>
</evidence>
<evidence type="ECO:0000256" key="2">
    <source>
        <dbReference type="PROSITE-ProRule" id="PRU00169"/>
    </source>
</evidence>
<comment type="caution">
    <text evidence="5">The sequence shown here is derived from an EMBL/GenBank/DDBJ whole genome shotgun (WGS) entry which is preliminary data.</text>
</comment>
<dbReference type="PANTHER" id="PTHR45138">
    <property type="entry name" value="REGULATORY COMPONENTS OF SENSORY TRANSDUCTION SYSTEM"/>
    <property type="match status" value="1"/>
</dbReference>
<dbReference type="Gene3D" id="3.30.70.270">
    <property type="match status" value="1"/>
</dbReference>
<comment type="caution">
    <text evidence="2">Lacks conserved residue(s) required for the propagation of feature annotation.</text>
</comment>
<dbReference type="EC" id="2.7.7.65" evidence="1"/>
<proteinExistence type="predicted"/>
<dbReference type="PROSITE" id="PS50887">
    <property type="entry name" value="GGDEF"/>
    <property type="match status" value="1"/>
</dbReference>
<organism evidence="5 6">
    <name type="scientific">Paracoccus mangrovi</name>
    <dbReference type="NCBI Taxonomy" id="1715645"/>
    <lineage>
        <taxon>Bacteria</taxon>
        <taxon>Pseudomonadati</taxon>
        <taxon>Pseudomonadota</taxon>
        <taxon>Alphaproteobacteria</taxon>
        <taxon>Rhodobacterales</taxon>
        <taxon>Paracoccaceae</taxon>
        <taxon>Paracoccus</taxon>
    </lineage>
</organism>
<dbReference type="GO" id="GO:0052621">
    <property type="term" value="F:diguanylate cyclase activity"/>
    <property type="evidence" value="ECO:0007669"/>
    <property type="project" value="UniProtKB-EC"/>
</dbReference>
<dbReference type="EMBL" id="JBHRXJ010000010">
    <property type="protein sequence ID" value="MFC3529184.1"/>
    <property type="molecule type" value="Genomic_DNA"/>
</dbReference>
<reference evidence="6" key="1">
    <citation type="journal article" date="2019" name="Int. J. Syst. Evol. Microbiol.">
        <title>The Global Catalogue of Microorganisms (GCM) 10K type strain sequencing project: providing services to taxonomists for standard genome sequencing and annotation.</title>
        <authorList>
            <consortium name="The Broad Institute Genomics Platform"/>
            <consortium name="The Broad Institute Genome Sequencing Center for Infectious Disease"/>
            <person name="Wu L."/>
            <person name="Ma J."/>
        </authorList>
    </citation>
    <scope>NUCLEOTIDE SEQUENCE [LARGE SCALE GENOMIC DNA]</scope>
    <source>
        <strain evidence="6">KCTC 42899</strain>
    </source>
</reference>
<feature type="domain" description="GGDEF" evidence="4">
    <location>
        <begin position="316"/>
        <end position="458"/>
    </location>
</feature>
<dbReference type="RefSeq" id="WP_377745046.1">
    <property type="nucleotide sequence ID" value="NZ_JBHRXJ010000010.1"/>
</dbReference>
<keyword evidence="5" id="KW-0548">Nucleotidyltransferase</keyword>
<dbReference type="PROSITE" id="PS50110">
    <property type="entry name" value="RESPONSE_REGULATORY"/>
    <property type="match status" value="1"/>
</dbReference>
<evidence type="ECO:0000256" key="1">
    <source>
        <dbReference type="ARBA" id="ARBA00012528"/>
    </source>
</evidence>
<dbReference type="InterPro" id="IPR050469">
    <property type="entry name" value="Diguanylate_Cyclase"/>
</dbReference>
<name>A0ABV7R720_9RHOB</name>
<dbReference type="InterPro" id="IPR043128">
    <property type="entry name" value="Rev_trsase/Diguanyl_cyclase"/>
</dbReference>
<protein>
    <recommendedName>
        <fullName evidence="1">diguanylate cyclase</fullName>
        <ecNumber evidence="1">2.7.7.65</ecNumber>
    </recommendedName>
</protein>
<dbReference type="Proteomes" id="UP001595721">
    <property type="component" value="Unassembled WGS sequence"/>
</dbReference>
<sequence>MVGRILVVDGVPTNRITMKVRLRSACYEVAVAASAQEALRIARLTHPQMVLIGRTLPDMTGPALCRELRALPFGADLPILIQAEGPDRVAALRAGGSALVDPDGDELTLLARIRGLLRHEGEMAAPADGLAEQSAEFLHDSRPRATFIANQPATALGWRHALQELVSFRIMVSEPERALADAAAGRAPDLYLIAADIQQQGDGLRLLSELRSRRYSREAGFVVVLRPERADMTPVALDLGAGDVLPWDLASARIAPEAAIRLDAQLARKHEADRRRHETQRNMRWAMTDPLTGLYNRRFAFPRLHEMAAEAREQSCDLAVIVLDLDRFKQVNDLHGHAAGDAVLGDISARLAATLPEGALLARIGGEEFLAVLPDSPASATMRIAENMRLEVMSAPVRLPPGCGRSEVAVTISAGMAVLPASHSRLMPADPDALLASADHALLAAKAGGRNRIVMAARTVAA</sequence>
<dbReference type="SUPFAM" id="SSF55073">
    <property type="entry name" value="Nucleotide cyclase"/>
    <property type="match status" value="1"/>
</dbReference>
<evidence type="ECO:0000313" key="6">
    <source>
        <dbReference type="Proteomes" id="UP001595721"/>
    </source>
</evidence>
<dbReference type="InterPro" id="IPR001789">
    <property type="entry name" value="Sig_transdc_resp-reg_receiver"/>
</dbReference>
<dbReference type="CDD" id="cd01949">
    <property type="entry name" value="GGDEF"/>
    <property type="match status" value="1"/>
</dbReference>
<dbReference type="Pfam" id="PF00072">
    <property type="entry name" value="Response_reg"/>
    <property type="match status" value="1"/>
</dbReference>
<dbReference type="SMART" id="SM00267">
    <property type="entry name" value="GGDEF"/>
    <property type="match status" value="1"/>
</dbReference>
<dbReference type="NCBIfam" id="TIGR00254">
    <property type="entry name" value="GGDEF"/>
    <property type="match status" value="1"/>
</dbReference>
<accession>A0ABV7R720</accession>
<keyword evidence="5" id="KW-0808">Transferase</keyword>
<evidence type="ECO:0000259" key="3">
    <source>
        <dbReference type="PROSITE" id="PS50110"/>
    </source>
</evidence>